<evidence type="ECO:0000256" key="2">
    <source>
        <dbReference type="ARBA" id="ARBA00022614"/>
    </source>
</evidence>
<evidence type="ECO:0000256" key="3">
    <source>
        <dbReference type="ARBA" id="ARBA00022737"/>
    </source>
</evidence>
<dbReference type="InterPro" id="IPR001611">
    <property type="entry name" value="Leu-rich_rpt"/>
</dbReference>
<protein>
    <submittedName>
        <fullName evidence="4">Uncharacterized protein</fullName>
    </submittedName>
</protein>
<reference evidence="4 5" key="1">
    <citation type="journal article" date="2024" name="Nat. Commun.">
        <title>Phylogenomics reveals the evolutionary origins of lichenization in chlorophyte algae.</title>
        <authorList>
            <person name="Puginier C."/>
            <person name="Libourel C."/>
            <person name="Otte J."/>
            <person name="Skaloud P."/>
            <person name="Haon M."/>
            <person name="Grisel S."/>
            <person name="Petersen M."/>
            <person name="Berrin J.G."/>
            <person name="Delaux P.M."/>
            <person name="Dal Grande F."/>
            <person name="Keller J."/>
        </authorList>
    </citation>
    <scope>NUCLEOTIDE SEQUENCE [LARGE SCALE GENOMIC DNA]</scope>
    <source>
        <strain evidence="4 5">SAG 245.80</strain>
    </source>
</reference>
<organism evidence="4 5">
    <name type="scientific">Elliptochloris bilobata</name>
    <dbReference type="NCBI Taxonomy" id="381761"/>
    <lineage>
        <taxon>Eukaryota</taxon>
        <taxon>Viridiplantae</taxon>
        <taxon>Chlorophyta</taxon>
        <taxon>core chlorophytes</taxon>
        <taxon>Trebouxiophyceae</taxon>
        <taxon>Trebouxiophyceae incertae sedis</taxon>
        <taxon>Elliptochloris clade</taxon>
        <taxon>Elliptochloris</taxon>
    </lineage>
</organism>
<dbReference type="PROSITE" id="PS51450">
    <property type="entry name" value="LRR"/>
    <property type="match status" value="1"/>
</dbReference>
<dbReference type="GO" id="GO:0005930">
    <property type="term" value="C:axoneme"/>
    <property type="evidence" value="ECO:0007669"/>
    <property type="project" value="UniProtKB-SubCell"/>
</dbReference>
<dbReference type="EMBL" id="JALJOU010000001">
    <property type="protein sequence ID" value="KAK9846651.1"/>
    <property type="molecule type" value="Genomic_DNA"/>
</dbReference>
<keyword evidence="2" id="KW-0433">Leucine-rich repeat</keyword>
<dbReference type="Gene3D" id="3.80.10.10">
    <property type="entry name" value="Ribonuclease Inhibitor"/>
    <property type="match status" value="1"/>
</dbReference>
<dbReference type="SMART" id="SM00369">
    <property type="entry name" value="LRR_TYP"/>
    <property type="match status" value="4"/>
</dbReference>
<dbReference type="InterPro" id="IPR050216">
    <property type="entry name" value="LRR_domain-containing"/>
</dbReference>
<keyword evidence="5" id="KW-1185">Reference proteome</keyword>
<dbReference type="AlphaFoldDB" id="A0AAW1SKE8"/>
<comment type="caution">
    <text evidence="4">The sequence shown here is derived from an EMBL/GenBank/DDBJ whole genome shotgun (WGS) entry which is preliminary data.</text>
</comment>
<comment type="subcellular location">
    <subcellularLocation>
        <location evidence="1">Cytoplasm</location>
        <location evidence="1">Cytoskeleton</location>
        <location evidence="1">Cilium axoneme</location>
    </subcellularLocation>
</comment>
<sequence>MGCFPSKAHERSAATWKATGTISLRDAKLKELPASIEGVGKAALVLDASNNRLAALPPALASLTGLARLILPHNALRALPPQLTALSNLKVLVLDYNKLSALEGVCALPRLEKVSATHNALAALPAGVGRLKRLRELNVASNQLTALPDGLGACESLELVDAADNRISVLPEALGSLRRLKVLALDQNSIATVPPALLLGCERLQTLSLHENPITIEALAQTKGYECVEARRRMKHDKQIAAGVLMPSAGMDEGVDRRVAAR</sequence>
<dbReference type="PANTHER" id="PTHR48051">
    <property type="match status" value="1"/>
</dbReference>
<dbReference type="InterPro" id="IPR032675">
    <property type="entry name" value="LRR_dom_sf"/>
</dbReference>
<keyword evidence="3" id="KW-0677">Repeat</keyword>
<accession>A0AAW1SKE8</accession>
<evidence type="ECO:0000313" key="5">
    <source>
        <dbReference type="Proteomes" id="UP001445335"/>
    </source>
</evidence>
<dbReference type="PANTHER" id="PTHR48051:SF1">
    <property type="entry name" value="RAS SUPPRESSOR PROTEIN 1"/>
    <property type="match status" value="1"/>
</dbReference>
<proteinExistence type="predicted"/>
<dbReference type="Pfam" id="PF13855">
    <property type="entry name" value="LRR_8"/>
    <property type="match status" value="2"/>
</dbReference>
<dbReference type="SUPFAM" id="SSF52058">
    <property type="entry name" value="L domain-like"/>
    <property type="match status" value="1"/>
</dbReference>
<evidence type="ECO:0000313" key="4">
    <source>
        <dbReference type="EMBL" id="KAK9846651.1"/>
    </source>
</evidence>
<evidence type="ECO:0000256" key="1">
    <source>
        <dbReference type="ARBA" id="ARBA00004430"/>
    </source>
</evidence>
<name>A0AAW1SKE8_9CHLO</name>
<gene>
    <name evidence="4" type="ORF">WJX81_008424</name>
</gene>
<dbReference type="InterPro" id="IPR003591">
    <property type="entry name" value="Leu-rich_rpt_typical-subtyp"/>
</dbReference>
<dbReference type="Proteomes" id="UP001445335">
    <property type="component" value="Unassembled WGS sequence"/>
</dbReference>